<keyword evidence="2" id="KW-1185">Reference proteome</keyword>
<proteinExistence type="predicted"/>
<dbReference type="InterPro" id="IPR026337">
    <property type="entry name" value="AKG_HExxH"/>
</dbReference>
<reference evidence="1 2" key="1">
    <citation type="submission" date="2020-04" db="EMBL/GenBank/DDBJ databases">
        <title>Novel species.</title>
        <authorList>
            <person name="Teo W.F.A."/>
            <person name="Lipun K."/>
            <person name="Srisuk N."/>
            <person name="Duangmal K."/>
        </authorList>
    </citation>
    <scope>NUCLEOTIDE SEQUENCE [LARGE SCALE GENOMIC DNA]</scope>
    <source>
        <strain evidence="1 2">K13G38</strain>
    </source>
</reference>
<name>A0ABX1J192_9PSEU</name>
<dbReference type="Proteomes" id="UP000715441">
    <property type="component" value="Unassembled WGS sequence"/>
</dbReference>
<gene>
    <name evidence="1" type="ORF">HFP15_11660</name>
</gene>
<evidence type="ECO:0000313" key="2">
    <source>
        <dbReference type="Proteomes" id="UP000715441"/>
    </source>
</evidence>
<organism evidence="1 2">
    <name type="scientific">Amycolatopsis acididurans</name>
    <dbReference type="NCBI Taxonomy" id="2724524"/>
    <lineage>
        <taxon>Bacteria</taxon>
        <taxon>Bacillati</taxon>
        <taxon>Actinomycetota</taxon>
        <taxon>Actinomycetes</taxon>
        <taxon>Pseudonocardiales</taxon>
        <taxon>Pseudonocardiaceae</taxon>
        <taxon>Amycolatopsis</taxon>
    </lineage>
</organism>
<evidence type="ECO:0000313" key="1">
    <source>
        <dbReference type="EMBL" id="NKQ53537.1"/>
    </source>
</evidence>
<protein>
    <submittedName>
        <fullName evidence="1">HEXXH motif domain-containing protein</fullName>
    </submittedName>
</protein>
<accession>A0ABX1J192</accession>
<sequence>MNLRSDWPDATAVHAALAPTSTLLAERRTLYHLAFEIFTEQSQERRAERLDNPLFRYRIGEALAGRTLFAATPPDDLVGMTTELTAGDAGLRLVSSADANDRFAHAMRVIHAQSGGPGAPPRLLTEADGEAFARARGMAEAGLRKAYEVSPRLAEDLLPHTSLLAILDPATSGGLVSASSRLFPGLILIDQPSCAYDVAEALVHEGAHQKFFDLAITHDFLGADLSKDRIFHPSWSGASWPVEQVIAAFHAYACMAQFGEEVLARGEAGQLGPTSLLLSAREREAEIGEWLLGAEDALERDARWFLRTFLREETDSPRPERAELSDLEARYALAPLVRVAQMAAGERVLLARLDEGGQPPQLHWLRGQAVEIVEQLSAAPRSLKDLGADHADALARLLESSLVLPVSEKVTDSEK</sequence>
<dbReference type="NCBIfam" id="TIGR04267">
    <property type="entry name" value="mod_HExxH"/>
    <property type="match status" value="1"/>
</dbReference>
<dbReference type="EMBL" id="JAAXLS010000005">
    <property type="protein sequence ID" value="NKQ53537.1"/>
    <property type="molecule type" value="Genomic_DNA"/>
</dbReference>
<dbReference type="RefSeq" id="WP_168514509.1">
    <property type="nucleotide sequence ID" value="NZ_JAAXLS010000005.1"/>
</dbReference>
<comment type="caution">
    <text evidence="1">The sequence shown here is derived from an EMBL/GenBank/DDBJ whole genome shotgun (WGS) entry which is preliminary data.</text>
</comment>